<dbReference type="AlphaFoldDB" id="A0A494YS77"/>
<keyword evidence="2" id="KW-0808">Transferase</keyword>
<dbReference type="PANTHER" id="PTHR43792:SF1">
    <property type="entry name" value="N-ACETYLTRANSFERASE DOMAIN-CONTAINING PROTEIN"/>
    <property type="match status" value="1"/>
</dbReference>
<reference evidence="2 3" key="1">
    <citation type="journal article" date="2015" name="Antonie Van Leeuwenhoek">
        <title>Oceanobacillus bengalensis sp. nov., a bacterium isolated from seawater of the Bay of Bengal.</title>
        <authorList>
            <person name="Yongchang O."/>
            <person name="Xiang W."/>
            <person name="Wang G."/>
        </authorList>
    </citation>
    <scope>NUCLEOTIDE SEQUENCE [LARGE SCALE GENOMIC DNA]</scope>
    <source>
        <strain evidence="2 3">MCCC 1K00260</strain>
    </source>
</reference>
<proteinExistence type="predicted"/>
<dbReference type="Pfam" id="PF13302">
    <property type="entry name" value="Acetyltransf_3"/>
    <property type="match status" value="1"/>
</dbReference>
<dbReference type="InterPro" id="IPR000182">
    <property type="entry name" value="GNAT_dom"/>
</dbReference>
<organism evidence="2 3">
    <name type="scientific">Oceanobacillus bengalensis</name>
    <dbReference type="NCBI Taxonomy" id="1435466"/>
    <lineage>
        <taxon>Bacteria</taxon>
        <taxon>Bacillati</taxon>
        <taxon>Bacillota</taxon>
        <taxon>Bacilli</taxon>
        <taxon>Bacillales</taxon>
        <taxon>Bacillaceae</taxon>
        <taxon>Oceanobacillus</taxon>
    </lineage>
</organism>
<comment type="caution">
    <text evidence="2">The sequence shown here is derived from an EMBL/GenBank/DDBJ whole genome shotgun (WGS) entry which is preliminary data.</text>
</comment>
<dbReference type="RefSeq" id="WP_121134293.1">
    <property type="nucleotide sequence ID" value="NZ_JBHUFK010000048.1"/>
</dbReference>
<dbReference type="GO" id="GO:0016747">
    <property type="term" value="F:acyltransferase activity, transferring groups other than amino-acyl groups"/>
    <property type="evidence" value="ECO:0007669"/>
    <property type="project" value="InterPro"/>
</dbReference>
<dbReference type="PANTHER" id="PTHR43792">
    <property type="entry name" value="GNAT FAMILY, PUTATIVE (AFU_ORTHOLOGUE AFUA_3G00765)-RELATED-RELATED"/>
    <property type="match status" value="1"/>
</dbReference>
<evidence type="ECO:0000259" key="1">
    <source>
        <dbReference type="PROSITE" id="PS51186"/>
    </source>
</evidence>
<dbReference type="InterPro" id="IPR051531">
    <property type="entry name" value="N-acetyltransferase"/>
</dbReference>
<accession>A0A494YS77</accession>
<name>A0A494YS77_9BACI</name>
<dbReference type="SUPFAM" id="SSF55729">
    <property type="entry name" value="Acyl-CoA N-acyltransferases (Nat)"/>
    <property type="match status" value="1"/>
</dbReference>
<dbReference type="EMBL" id="RBZO01000041">
    <property type="protein sequence ID" value="RKQ12483.1"/>
    <property type="molecule type" value="Genomic_DNA"/>
</dbReference>
<dbReference type="InterPro" id="IPR016181">
    <property type="entry name" value="Acyl_CoA_acyltransferase"/>
</dbReference>
<evidence type="ECO:0000313" key="2">
    <source>
        <dbReference type="EMBL" id="RKQ12483.1"/>
    </source>
</evidence>
<dbReference type="CDD" id="cd04301">
    <property type="entry name" value="NAT_SF"/>
    <property type="match status" value="1"/>
</dbReference>
<protein>
    <submittedName>
        <fullName evidence="2">N-acetyltransferase</fullName>
    </submittedName>
</protein>
<gene>
    <name evidence="2" type="ORF">D8M05_17920</name>
</gene>
<keyword evidence="3" id="KW-1185">Reference proteome</keyword>
<dbReference type="Proteomes" id="UP000281813">
    <property type="component" value="Unassembled WGS sequence"/>
</dbReference>
<evidence type="ECO:0000313" key="3">
    <source>
        <dbReference type="Proteomes" id="UP000281813"/>
    </source>
</evidence>
<dbReference type="Gene3D" id="3.40.630.30">
    <property type="match status" value="1"/>
</dbReference>
<sequence>MYRISLEKFKKSDFDFYFSLVSNESVMAMITERSIPMKEAQVNFQKLLDTNNDFKGFGTYKVFNSKNNEFIGLGKLIKSKDNEEAELGYMVLPEYWGKGYGSEIAEILLENANKLSLNRVTAIIDPNNLPSRKILLKKGFISEKICEIDGLPGEYMSKIL</sequence>
<feature type="domain" description="N-acetyltransferase" evidence="1">
    <location>
        <begin position="4"/>
        <end position="160"/>
    </location>
</feature>
<dbReference type="OrthoDB" id="9798081at2"/>
<dbReference type="PROSITE" id="PS51186">
    <property type="entry name" value="GNAT"/>
    <property type="match status" value="1"/>
</dbReference>